<evidence type="ECO:0000313" key="2">
    <source>
        <dbReference type="Proteomes" id="UP000682202"/>
    </source>
</evidence>
<dbReference type="AlphaFoldDB" id="A0A975PZK8"/>
<proteinExistence type="predicted"/>
<organism evidence="1 2">
    <name type="scientific">Mycobacterium spongiae</name>
    <dbReference type="NCBI Taxonomy" id="886343"/>
    <lineage>
        <taxon>Bacteria</taxon>
        <taxon>Bacillati</taxon>
        <taxon>Actinomycetota</taxon>
        <taxon>Actinomycetes</taxon>
        <taxon>Mycobacteriales</taxon>
        <taxon>Mycobacteriaceae</taxon>
        <taxon>Mycobacterium</taxon>
    </lineage>
</organism>
<dbReference type="KEGG" id="mspg:F6B93_14625"/>
<protein>
    <submittedName>
        <fullName evidence="1">Uncharacterized protein</fullName>
    </submittedName>
</protein>
<dbReference type="Proteomes" id="UP000682202">
    <property type="component" value="Chromosome"/>
</dbReference>
<evidence type="ECO:0000313" key="1">
    <source>
        <dbReference type="EMBL" id="QUR69839.1"/>
    </source>
</evidence>
<name>A0A975PZK8_9MYCO</name>
<keyword evidence="2" id="KW-1185">Reference proteome</keyword>
<sequence length="95" mass="10408">MLVIGRVEFMNYETEYGIVDDGPRFRPMAVRWGSANWTEGSRNHLEVGCVSRDAQLLDAATHFVADVIAFSEPLASECAGPGPNIVTYEVDDAAM</sequence>
<reference evidence="1" key="1">
    <citation type="submission" date="2019-12" db="EMBL/GenBank/DDBJ databases">
        <title>Mycobacterium spongiae sp. nov.</title>
        <authorList>
            <person name="Stinear T."/>
        </authorList>
    </citation>
    <scope>NUCLEOTIDE SEQUENCE</scope>
    <source>
        <strain evidence="1">FSD4b-SM</strain>
    </source>
</reference>
<accession>A0A975PZK8</accession>
<dbReference type="EMBL" id="CP046600">
    <property type="protein sequence ID" value="QUR69839.1"/>
    <property type="molecule type" value="Genomic_DNA"/>
</dbReference>
<gene>
    <name evidence="1" type="ORF">F6B93_14625</name>
</gene>